<proteinExistence type="predicted"/>
<reference evidence="3" key="2">
    <citation type="submission" date="2023-05" db="EMBL/GenBank/DDBJ databases">
        <authorList>
            <person name="Fouks B."/>
        </authorList>
    </citation>
    <scope>NUCLEOTIDE SEQUENCE</scope>
    <source>
        <strain evidence="3">Stay&amp;Tobe</strain>
        <tissue evidence="3">Testes</tissue>
    </source>
</reference>
<dbReference type="AlphaFoldDB" id="A0AAD8ALL6"/>
<gene>
    <name evidence="3" type="ORF">L9F63_000929</name>
</gene>
<dbReference type="GO" id="GO:0000813">
    <property type="term" value="C:ESCRT I complex"/>
    <property type="evidence" value="ECO:0007669"/>
    <property type="project" value="InterPro"/>
</dbReference>
<feature type="domain" description="UMA" evidence="2">
    <location>
        <begin position="75"/>
        <end position="122"/>
    </location>
</feature>
<keyword evidence="4" id="KW-1185">Reference proteome</keyword>
<dbReference type="InterPro" id="IPR023340">
    <property type="entry name" value="UMA"/>
</dbReference>
<dbReference type="EMBL" id="JASPKZ010000042">
    <property type="protein sequence ID" value="KAJ9600886.1"/>
    <property type="molecule type" value="Genomic_DNA"/>
</dbReference>
<evidence type="ECO:0000313" key="4">
    <source>
        <dbReference type="Proteomes" id="UP001233999"/>
    </source>
</evidence>
<dbReference type="Proteomes" id="UP001233999">
    <property type="component" value="Unassembled WGS sequence"/>
</dbReference>
<protein>
    <recommendedName>
        <fullName evidence="2">UMA domain-containing protein</fullName>
    </recommendedName>
</protein>
<feature type="region of interest" description="Disordered" evidence="1">
    <location>
        <begin position="1"/>
        <end position="25"/>
    </location>
</feature>
<evidence type="ECO:0000313" key="3">
    <source>
        <dbReference type="EMBL" id="KAJ9600886.1"/>
    </source>
</evidence>
<dbReference type="PROSITE" id="PS51497">
    <property type="entry name" value="UMA"/>
    <property type="match status" value="1"/>
</dbReference>
<evidence type="ECO:0000256" key="1">
    <source>
        <dbReference type="SAM" id="MobiDB-lite"/>
    </source>
</evidence>
<organism evidence="3 4">
    <name type="scientific">Diploptera punctata</name>
    <name type="common">Pacific beetle cockroach</name>
    <dbReference type="NCBI Taxonomy" id="6984"/>
    <lineage>
        <taxon>Eukaryota</taxon>
        <taxon>Metazoa</taxon>
        <taxon>Ecdysozoa</taxon>
        <taxon>Arthropoda</taxon>
        <taxon>Hexapoda</taxon>
        <taxon>Insecta</taxon>
        <taxon>Pterygota</taxon>
        <taxon>Neoptera</taxon>
        <taxon>Polyneoptera</taxon>
        <taxon>Dictyoptera</taxon>
        <taxon>Blattodea</taxon>
        <taxon>Blaberoidea</taxon>
        <taxon>Blaberidae</taxon>
        <taxon>Diplopterinae</taxon>
        <taxon>Diploptera</taxon>
    </lineage>
</organism>
<sequence length="122" mass="13808">CRCRSTDCLSPAPTYLPHSQSPKPMVASVVPKPTNGLMREDSPHEYEQLLSLRPSRPAPKPPAANYATIAAYSGLDGVPFILNPNFKNIANGYSYHYPVIKSKTKYQLDREYDYDFRVERET</sequence>
<feature type="non-terminal residue" evidence="3">
    <location>
        <position position="122"/>
    </location>
</feature>
<reference evidence="3" key="1">
    <citation type="journal article" date="2023" name="IScience">
        <title>Live-bearing cockroach genome reveals convergent evolutionary mechanisms linked to viviparity in insects and beyond.</title>
        <authorList>
            <person name="Fouks B."/>
            <person name="Harrison M.C."/>
            <person name="Mikhailova A.A."/>
            <person name="Marchal E."/>
            <person name="English S."/>
            <person name="Carruthers M."/>
            <person name="Jennings E.C."/>
            <person name="Chiamaka E.L."/>
            <person name="Frigard R.A."/>
            <person name="Pippel M."/>
            <person name="Attardo G.M."/>
            <person name="Benoit J.B."/>
            <person name="Bornberg-Bauer E."/>
            <person name="Tobe S.S."/>
        </authorList>
    </citation>
    <scope>NUCLEOTIDE SEQUENCE</scope>
    <source>
        <strain evidence="3">Stay&amp;Tobe</strain>
    </source>
</reference>
<dbReference type="InterPro" id="IPR018798">
    <property type="entry name" value="MVB12A/B"/>
</dbReference>
<dbReference type="Pfam" id="PF10240">
    <property type="entry name" value="DUF2464"/>
    <property type="match status" value="1"/>
</dbReference>
<evidence type="ECO:0000259" key="2">
    <source>
        <dbReference type="PROSITE" id="PS51497"/>
    </source>
</evidence>
<comment type="caution">
    <text evidence="3">The sequence shown here is derived from an EMBL/GenBank/DDBJ whole genome shotgun (WGS) entry which is preliminary data.</text>
</comment>
<name>A0AAD8ALL6_DIPPU</name>
<accession>A0AAD8ALL6</accession>